<evidence type="ECO:0000256" key="3">
    <source>
        <dbReference type="ARBA" id="ARBA00023125"/>
    </source>
</evidence>
<dbReference type="PANTHER" id="PTHR31194:SF222">
    <property type="entry name" value="ETHYLENE-RESPONSIVE TRANSCRIPTION FACTOR ERF120-RELATED"/>
    <property type="match status" value="1"/>
</dbReference>
<comment type="subcellular location">
    <subcellularLocation>
        <location evidence="1">Nucleus</location>
    </subcellularLocation>
</comment>
<accession>A0A5N6NGD5</accession>
<evidence type="ECO:0000256" key="2">
    <source>
        <dbReference type="ARBA" id="ARBA00023015"/>
    </source>
</evidence>
<dbReference type="InterPro" id="IPR001611">
    <property type="entry name" value="Leu-rich_rpt"/>
</dbReference>
<evidence type="ECO:0000313" key="7">
    <source>
        <dbReference type="EMBL" id="KAD4888146.1"/>
    </source>
</evidence>
<dbReference type="GO" id="GO:0003700">
    <property type="term" value="F:DNA-binding transcription factor activity"/>
    <property type="evidence" value="ECO:0007669"/>
    <property type="project" value="InterPro"/>
</dbReference>
<dbReference type="Pfam" id="PF00560">
    <property type="entry name" value="LRR_1"/>
    <property type="match status" value="1"/>
</dbReference>
<reference evidence="7 8" key="1">
    <citation type="submission" date="2019-05" db="EMBL/GenBank/DDBJ databases">
        <title>Mikania micrantha, genome provides insights into the molecular mechanism of rapid growth.</title>
        <authorList>
            <person name="Liu B."/>
        </authorList>
    </citation>
    <scope>NUCLEOTIDE SEQUENCE [LARGE SCALE GENOMIC DNA]</scope>
    <source>
        <strain evidence="7">NLD-2019</strain>
        <tissue evidence="7">Leaf</tissue>
    </source>
</reference>
<keyword evidence="3" id="KW-0238">DNA-binding</keyword>
<keyword evidence="2" id="KW-0805">Transcription regulation</keyword>
<dbReference type="InterPro" id="IPR016177">
    <property type="entry name" value="DNA-bd_dom_sf"/>
</dbReference>
<dbReference type="SUPFAM" id="SSF54171">
    <property type="entry name" value="DNA-binding domain"/>
    <property type="match status" value="1"/>
</dbReference>
<dbReference type="AlphaFoldDB" id="A0A5N6NGD5"/>
<organism evidence="7 8">
    <name type="scientific">Mikania micrantha</name>
    <name type="common">bitter vine</name>
    <dbReference type="NCBI Taxonomy" id="192012"/>
    <lineage>
        <taxon>Eukaryota</taxon>
        <taxon>Viridiplantae</taxon>
        <taxon>Streptophyta</taxon>
        <taxon>Embryophyta</taxon>
        <taxon>Tracheophyta</taxon>
        <taxon>Spermatophyta</taxon>
        <taxon>Magnoliopsida</taxon>
        <taxon>eudicotyledons</taxon>
        <taxon>Gunneridae</taxon>
        <taxon>Pentapetalae</taxon>
        <taxon>asterids</taxon>
        <taxon>campanulids</taxon>
        <taxon>Asterales</taxon>
        <taxon>Asteraceae</taxon>
        <taxon>Asteroideae</taxon>
        <taxon>Heliantheae alliance</taxon>
        <taxon>Eupatorieae</taxon>
        <taxon>Mikania</taxon>
    </lineage>
</organism>
<dbReference type="Gene3D" id="3.30.730.10">
    <property type="entry name" value="AP2/ERF domain"/>
    <property type="match status" value="1"/>
</dbReference>
<dbReference type="InterPro" id="IPR001471">
    <property type="entry name" value="AP2/ERF_dom"/>
</dbReference>
<comment type="caution">
    <text evidence="7">The sequence shown here is derived from an EMBL/GenBank/DDBJ whole genome shotgun (WGS) entry which is preliminary data.</text>
</comment>
<proteinExistence type="predicted"/>
<dbReference type="PROSITE" id="PS51032">
    <property type="entry name" value="AP2_ERF"/>
    <property type="match status" value="1"/>
</dbReference>
<dbReference type="InterPro" id="IPR036955">
    <property type="entry name" value="AP2/ERF_dom_sf"/>
</dbReference>
<dbReference type="SUPFAM" id="SSF52058">
    <property type="entry name" value="L domain-like"/>
    <property type="match status" value="1"/>
</dbReference>
<dbReference type="Pfam" id="PF00847">
    <property type="entry name" value="AP2"/>
    <property type="match status" value="1"/>
</dbReference>
<gene>
    <name evidence="7" type="ORF">E3N88_20219</name>
</gene>
<dbReference type="EMBL" id="SZYD01000011">
    <property type="protein sequence ID" value="KAD4888146.1"/>
    <property type="molecule type" value="Genomic_DNA"/>
</dbReference>
<evidence type="ECO:0000256" key="1">
    <source>
        <dbReference type="ARBA" id="ARBA00004123"/>
    </source>
</evidence>
<dbReference type="GO" id="GO:0005634">
    <property type="term" value="C:nucleus"/>
    <property type="evidence" value="ECO:0007669"/>
    <property type="project" value="UniProtKB-SubCell"/>
</dbReference>
<dbReference type="GO" id="GO:0003677">
    <property type="term" value="F:DNA binding"/>
    <property type="evidence" value="ECO:0007669"/>
    <property type="project" value="UniProtKB-KW"/>
</dbReference>
<name>A0A5N6NGD5_9ASTR</name>
<dbReference type="InterPro" id="IPR050913">
    <property type="entry name" value="AP2/ERF_ERF"/>
</dbReference>
<evidence type="ECO:0000259" key="6">
    <source>
        <dbReference type="PROSITE" id="PS51032"/>
    </source>
</evidence>
<dbReference type="Gene3D" id="3.80.10.10">
    <property type="entry name" value="Ribonuclease Inhibitor"/>
    <property type="match status" value="1"/>
</dbReference>
<feature type="domain" description="AP2/ERF" evidence="6">
    <location>
        <begin position="76"/>
        <end position="132"/>
    </location>
</feature>
<keyword evidence="5" id="KW-0539">Nucleus</keyword>
<sequence length="389" mass="43157">MNNKSNPSTTEEEFAIVSALTHVIAAGNEAGPSGCVIVEPPPEQETCSGCGMKVPDDCLGCDMYTKGEEEERKDKKYRGVSLRAAGNWGAEIMIPGKERIWLGTFNTAEEAARAYDRANILHRGKTAKTNFPMDDYGIEIEPDQPEENIGEGSRNADACSILTALGLCPLLQTLDLSNNSLVGTIPASLADCSKLYRVNLSSNSLTGGNNKLTTKEIILITFATYDELFNDLESELAQKGKAFFNDADEQAALRFLGRAYLSNNPEETMIGKDGPKLISTWVLFNLGPLLRLGLLWFDVFAGRRREEKGWIELTNLPITFLFTANPRIVARRFLDLLLICSLIVRLGFSQVKTLELAQNRVFYEIQELMKAFDAVFTICINKESRWNTS</sequence>
<dbReference type="CDD" id="cd00018">
    <property type="entry name" value="AP2"/>
    <property type="match status" value="1"/>
</dbReference>
<dbReference type="OrthoDB" id="49610at2759"/>
<keyword evidence="8" id="KW-1185">Reference proteome</keyword>
<evidence type="ECO:0000256" key="4">
    <source>
        <dbReference type="ARBA" id="ARBA00023163"/>
    </source>
</evidence>
<keyword evidence="4" id="KW-0804">Transcription</keyword>
<evidence type="ECO:0000313" key="8">
    <source>
        <dbReference type="Proteomes" id="UP000326396"/>
    </source>
</evidence>
<evidence type="ECO:0000256" key="5">
    <source>
        <dbReference type="ARBA" id="ARBA00023242"/>
    </source>
</evidence>
<dbReference type="PANTHER" id="PTHR31194">
    <property type="entry name" value="SHN SHINE , DNA BINDING / TRANSCRIPTION FACTOR"/>
    <property type="match status" value="1"/>
</dbReference>
<dbReference type="InterPro" id="IPR032675">
    <property type="entry name" value="LRR_dom_sf"/>
</dbReference>
<dbReference type="SMART" id="SM00380">
    <property type="entry name" value="AP2"/>
    <property type="match status" value="1"/>
</dbReference>
<protein>
    <recommendedName>
        <fullName evidence="6">AP2/ERF domain-containing protein</fullName>
    </recommendedName>
</protein>
<dbReference type="Proteomes" id="UP000326396">
    <property type="component" value="Linkage Group LG19"/>
</dbReference>
<dbReference type="PRINTS" id="PR00367">
    <property type="entry name" value="ETHRSPELEMNT"/>
</dbReference>